<dbReference type="GO" id="GO:0007165">
    <property type="term" value="P:signal transduction"/>
    <property type="evidence" value="ECO:0007669"/>
    <property type="project" value="InterPro"/>
</dbReference>
<dbReference type="RefSeq" id="WP_104300193.1">
    <property type="nucleotide sequence ID" value="NZ_PSNX01000001.1"/>
</dbReference>
<sequence length="179" mass="19513">MANKEALRELQSRLAERLQAARTEARTASWLAVEAAGQRFLLPLQEAGEIFPFSSCVSVPHTSPWFLGVANLRGGLHGVVDLGGFLGLKPVNLNTTDSLRDQLRLVALNPSLDINCALLVERLAGLRNRDQLAPADDAAAAEARPDFVGQRLRDPQGRVWQELNLAALARDEAFLRIVG</sequence>
<dbReference type="SMART" id="SM00260">
    <property type="entry name" value="CheW"/>
    <property type="match status" value="1"/>
</dbReference>
<protein>
    <submittedName>
        <fullName evidence="2">Chemotaxis protein CheW</fullName>
    </submittedName>
</protein>
<dbReference type="AlphaFoldDB" id="A0A2S5SZW3"/>
<dbReference type="Proteomes" id="UP000238605">
    <property type="component" value="Unassembled WGS sequence"/>
</dbReference>
<dbReference type="SUPFAM" id="SSF50341">
    <property type="entry name" value="CheW-like"/>
    <property type="match status" value="1"/>
</dbReference>
<dbReference type="EMBL" id="PSNX01000001">
    <property type="protein sequence ID" value="PPE68137.1"/>
    <property type="molecule type" value="Genomic_DNA"/>
</dbReference>
<dbReference type="GO" id="GO:0006935">
    <property type="term" value="P:chemotaxis"/>
    <property type="evidence" value="ECO:0007669"/>
    <property type="project" value="InterPro"/>
</dbReference>
<proteinExistence type="predicted"/>
<dbReference type="Gene3D" id="2.40.50.180">
    <property type="entry name" value="CheA-289, Domain 4"/>
    <property type="match status" value="1"/>
</dbReference>
<feature type="domain" description="CheW-like" evidence="1">
    <location>
        <begin position="27"/>
        <end position="174"/>
    </location>
</feature>
<evidence type="ECO:0000313" key="2">
    <source>
        <dbReference type="EMBL" id="PPE68137.1"/>
    </source>
</evidence>
<dbReference type="InterPro" id="IPR036061">
    <property type="entry name" value="CheW-like_dom_sf"/>
</dbReference>
<organism evidence="2 3">
    <name type="scientific">Caldimonas caldifontis</name>
    <dbReference type="NCBI Taxonomy" id="1452508"/>
    <lineage>
        <taxon>Bacteria</taxon>
        <taxon>Pseudomonadati</taxon>
        <taxon>Pseudomonadota</taxon>
        <taxon>Betaproteobacteria</taxon>
        <taxon>Burkholderiales</taxon>
        <taxon>Sphaerotilaceae</taxon>
        <taxon>Caldimonas</taxon>
    </lineage>
</organism>
<name>A0A2S5SZW3_9BURK</name>
<gene>
    <name evidence="2" type="ORF">C1704_01300</name>
</gene>
<comment type="caution">
    <text evidence="2">The sequence shown here is derived from an EMBL/GenBank/DDBJ whole genome shotgun (WGS) entry which is preliminary data.</text>
</comment>
<evidence type="ECO:0000313" key="3">
    <source>
        <dbReference type="Proteomes" id="UP000238605"/>
    </source>
</evidence>
<evidence type="ECO:0000259" key="1">
    <source>
        <dbReference type="PROSITE" id="PS50851"/>
    </source>
</evidence>
<reference evidence="2 3" key="1">
    <citation type="submission" date="2018-02" db="EMBL/GenBank/DDBJ databases">
        <title>Reclassifiation of [Polyangium] brachysporum DSM 7029 as Guopingzhaonella breviflexa gen. nov., sp. nov., a member of the family Comamonadaceae.</title>
        <authorList>
            <person name="Tang B."/>
        </authorList>
    </citation>
    <scope>NUCLEOTIDE SEQUENCE [LARGE SCALE GENOMIC DNA]</scope>
    <source>
        <strain evidence="2 3">BCRC 80649</strain>
    </source>
</reference>
<dbReference type="Pfam" id="PF01584">
    <property type="entry name" value="CheW"/>
    <property type="match status" value="1"/>
</dbReference>
<dbReference type="OrthoDB" id="5298045at2"/>
<accession>A0A2S5SZW3</accession>
<dbReference type="PROSITE" id="PS50851">
    <property type="entry name" value="CHEW"/>
    <property type="match status" value="1"/>
</dbReference>
<keyword evidence="3" id="KW-1185">Reference proteome</keyword>
<dbReference type="InterPro" id="IPR002545">
    <property type="entry name" value="CheW-lke_dom"/>
</dbReference>